<organism evidence="10 11">
    <name type="scientific">Syntrophus gentianae</name>
    <dbReference type="NCBI Taxonomy" id="43775"/>
    <lineage>
        <taxon>Bacteria</taxon>
        <taxon>Pseudomonadati</taxon>
        <taxon>Thermodesulfobacteriota</taxon>
        <taxon>Syntrophia</taxon>
        <taxon>Syntrophales</taxon>
        <taxon>Syntrophaceae</taxon>
        <taxon>Syntrophus</taxon>
    </lineage>
</organism>
<gene>
    <name evidence="10" type="ORF">SAMN04489760_11081</name>
</gene>
<dbReference type="STRING" id="43775.SAMN04489760_11081"/>
<evidence type="ECO:0000259" key="8">
    <source>
        <dbReference type="PROSITE" id="PS50975"/>
    </source>
</evidence>
<keyword evidence="3" id="KW-0436">Ligase</keyword>
<comment type="function">
    <text evidence="1">This protein is a component of the acetyl coenzyme A carboxylase complex; first, biotin carboxylase catalyzes the carboxylation of the carrier protein and then the transcarboxylase transfers the carboxyl group to form malonyl-CoA.</text>
</comment>
<dbReference type="PROSITE" id="PS00867">
    <property type="entry name" value="CPSASE_2"/>
    <property type="match status" value="1"/>
</dbReference>
<dbReference type="PANTHER" id="PTHR48095">
    <property type="entry name" value="PYRUVATE CARBOXYLASE SUBUNIT A"/>
    <property type="match status" value="1"/>
</dbReference>
<dbReference type="SUPFAM" id="SSF56059">
    <property type="entry name" value="Glutathione synthetase ATP-binding domain-like"/>
    <property type="match status" value="1"/>
</dbReference>
<comment type="catalytic activity">
    <reaction evidence="6">
        <text>N(6)-biotinyl-L-lysyl-[protein] + hydrogencarbonate + ATP = N(6)-carboxybiotinyl-L-lysyl-[protein] + ADP + phosphate + H(+)</text>
        <dbReference type="Rhea" id="RHEA:13501"/>
        <dbReference type="Rhea" id="RHEA-COMP:10505"/>
        <dbReference type="Rhea" id="RHEA-COMP:10506"/>
        <dbReference type="ChEBI" id="CHEBI:15378"/>
        <dbReference type="ChEBI" id="CHEBI:17544"/>
        <dbReference type="ChEBI" id="CHEBI:30616"/>
        <dbReference type="ChEBI" id="CHEBI:43474"/>
        <dbReference type="ChEBI" id="CHEBI:83144"/>
        <dbReference type="ChEBI" id="CHEBI:83145"/>
        <dbReference type="ChEBI" id="CHEBI:456216"/>
        <dbReference type="EC" id="6.3.4.14"/>
    </reaction>
</comment>
<dbReference type="EC" id="6.3.4.14" evidence="2"/>
<protein>
    <recommendedName>
        <fullName evidence="2">biotin carboxylase</fullName>
        <ecNumber evidence="2">6.3.4.14</ecNumber>
    </recommendedName>
</protein>
<dbReference type="PROSITE" id="PS50975">
    <property type="entry name" value="ATP_GRASP"/>
    <property type="match status" value="1"/>
</dbReference>
<dbReference type="AlphaFoldDB" id="A0A1H7XGH6"/>
<dbReference type="InterPro" id="IPR005479">
    <property type="entry name" value="CPAse_ATP-bd"/>
</dbReference>
<dbReference type="FunFam" id="3.30.1490.20:FF:000003">
    <property type="entry name" value="acetyl-CoA carboxylase isoform X1"/>
    <property type="match status" value="1"/>
</dbReference>
<dbReference type="InterPro" id="IPR005482">
    <property type="entry name" value="Biotin_COase_C"/>
</dbReference>
<dbReference type="InterPro" id="IPR051602">
    <property type="entry name" value="ACC_Biotin_Carboxylase"/>
</dbReference>
<evidence type="ECO:0000256" key="3">
    <source>
        <dbReference type="ARBA" id="ARBA00022598"/>
    </source>
</evidence>
<dbReference type="Gene3D" id="3.30.470.20">
    <property type="entry name" value="ATP-grasp fold, B domain"/>
    <property type="match status" value="1"/>
</dbReference>
<evidence type="ECO:0000256" key="6">
    <source>
        <dbReference type="ARBA" id="ARBA00048600"/>
    </source>
</evidence>
<dbReference type="GO" id="GO:0046872">
    <property type="term" value="F:metal ion binding"/>
    <property type="evidence" value="ECO:0007669"/>
    <property type="project" value="InterPro"/>
</dbReference>
<accession>A0A1H7XGH6</accession>
<dbReference type="Pfam" id="PF02786">
    <property type="entry name" value="CPSase_L_D2"/>
    <property type="match status" value="1"/>
</dbReference>
<dbReference type="SMART" id="SM00878">
    <property type="entry name" value="Biotin_carb_C"/>
    <property type="match status" value="1"/>
</dbReference>
<dbReference type="PROSITE" id="PS50979">
    <property type="entry name" value="BC"/>
    <property type="match status" value="1"/>
</dbReference>
<dbReference type="InterPro" id="IPR005481">
    <property type="entry name" value="BC-like_N"/>
</dbReference>
<feature type="domain" description="Biotin carboxylation" evidence="9">
    <location>
        <begin position="7"/>
        <end position="455"/>
    </location>
</feature>
<name>A0A1H7XGH6_9BACT</name>
<evidence type="ECO:0000256" key="5">
    <source>
        <dbReference type="ARBA" id="ARBA00022840"/>
    </source>
</evidence>
<dbReference type="RefSeq" id="WP_093883310.1">
    <property type="nucleotide sequence ID" value="NZ_FOBS01000010.1"/>
</dbReference>
<evidence type="ECO:0000256" key="4">
    <source>
        <dbReference type="ARBA" id="ARBA00022741"/>
    </source>
</evidence>
<sequence length="486" mass="54452">MADKKKKIGKVLIANRGEIALRILRTVKELSMDSVVIYEKPDSEAYYIRLADDAIMIGDGPRKDYLDIEKIIWAARKTGSDAIHPGYGFLSEIPDFSAECERAGIIFIGPPPDVIRNLGNKVIAREIMEKADIPFIPGTKDLFRGDAGLREAIAFGRKVGYPIMLKASSGGGGRGIRKVTSEADLEFQLPQARAEALSAFGDESVYVEKCIEAPRHVEIQILADQYGNIIHLGSRDCSIQRRHQKLLEIAPADLPPDVLNAMYDAAIEAARVAGYVNAGTVEFLVDSKTNEFWFMEMNTRLQVEHTVTEELTGVDIVREQIRIAEGERLRIPEERIHLLGKAVQVRINAEDPKNNFMPEGGKRLEVYQSPGGPGVRLDGLVYQGYKIPTEYDSLMVKMTIRGFNWEQTIQRLKRALQGFLIVGPKSTTAFYLAICDEPDFLAGKFDTSYLETHPEIFKYPEGEREIAKLSRLIAETHAKKMNPYAY</sequence>
<dbReference type="InterPro" id="IPR016185">
    <property type="entry name" value="PreATP-grasp_dom_sf"/>
</dbReference>
<dbReference type="SUPFAM" id="SSF52440">
    <property type="entry name" value="PreATP-grasp domain"/>
    <property type="match status" value="1"/>
</dbReference>
<evidence type="ECO:0000313" key="11">
    <source>
        <dbReference type="Proteomes" id="UP000198744"/>
    </source>
</evidence>
<dbReference type="SUPFAM" id="SSF51246">
    <property type="entry name" value="Rudiment single hybrid motif"/>
    <property type="match status" value="1"/>
</dbReference>
<dbReference type="PROSITE" id="PS00866">
    <property type="entry name" value="CPSASE_1"/>
    <property type="match status" value="1"/>
</dbReference>
<dbReference type="OrthoDB" id="9769961at2"/>
<reference evidence="10 11" key="1">
    <citation type="submission" date="2016-10" db="EMBL/GenBank/DDBJ databases">
        <authorList>
            <person name="de Groot N.N."/>
        </authorList>
    </citation>
    <scope>NUCLEOTIDE SEQUENCE [LARGE SCALE GENOMIC DNA]</scope>
    <source>
        <strain evidence="10 11">DSM 8423</strain>
    </source>
</reference>
<feature type="domain" description="ATP-grasp" evidence="8">
    <location>
        <begin position="125"/>
        <end position="325"/>
    </location>
</feature>
<dbReference type="Pfam" id="PF02785">
    <property type="entry name" value="Biotin_carb_C"/>
    <property type="match status" value="1"/>
</dbReference>
<evidence type="ECO:0000256" key="7">
    <source>
        <dbReference type="PROSITE-ProRule" id="PRU00409"/>
    </source>
</evidence>
<dbReference type="GO" id="GO:0004075">
    <property type="term" value="F:biotin carboxylase activity"/>
    <property type="evidence" value="ECO:0007669"/>
    <property type="project" value="UniProtKB-EC"/>
</dbReference>
<keyword evidence="4 7" id="KW-0547">Nucleotide-binding</keyword>
<dbReference type="Pfam" id="PF00289">
    <property type="entry name" value="Biotin_carb_N"/>
    <property type="match status" value="1"/>
</dbReference>
<evidence type="ECO:0000256" key="2">
    <source>
        <dbReference type="ARBA" id="ARBA00013263"/>
    </source>
</evidence>
<proteinExistence type="predicted"/>
<dbReference type="EMBL" id="FOBS01000010">
    <property type="protein sequence ID" value="SEM32297.1"/>
    <property type="molecule type" value="Genomic_DNA"/>
</dbReference>
<dbReference type="GO" id="GO:0005524">
    <property type="term" value="F:ATP binding"/>
    <property type="evidence" value="ECO:0007669"/>
    <property type="project" value="UniProtKB-UniRule"/>
</dbReference>
<dbReference type="PANTHER" id="PTHR48095:SF2">
    <property type="entry name" value="BIOTIN CARBOXYLASE, CHLOROPLASTIC"/>
    <property type="match status" value="1"/>
</dbReference>
<dbReference type="InterPro" id="IPR011764">
    <property type="entry name" value="Biotin_carboxylation_dom"/>
</dbReference>
<keyword evidence="5 7" id="KW-0067">ATP-binding</keyword>
<evidence type="ECO:0000256" key="1">
    <source>
        <dbReference type="ARBA" id="ARBA00003761"/>
    </source>
</evidence>
<keyword evidence="11" id="KW-1185">Reference proteome</keyword>
<evidence type="ECO:0000259" key="9">
    <source>
        <dbReference type="PROSITE" id="PS50979"/>
    </source>
</evidence>
<evidence type="ECO:0000313" key="10">
    <source>
        <dbReference type="EMBL" id="SEM32297.1"/>
    </source>
</evidence>
<dbReference type="Proteomes" id="UP000198744">
    <property type="component" value="Unassembled WGS sequence"/>
</dbReference>
<dbReference type="InterPro" id="IPR011761">
    <property type="entry name" value="ATP-grasp"/>
</dbReference>
<dbReference type="InterPro" id="IPR011054">
    <property type="entry name" value="Rudment_hybrid_motif"/>
</dbReference>